<dbReference type="AlphaFoldDB" id="A0AAV0WVG3"/>
<dbReference type="GO" id="GO:0008270">
    <property type="term" value="F:zinc ion binding"/>
    <property type="evidence" value="ECO:0007669"/>
    <property type="project" value="UniProtKB-KW"/>
</dbReference>
<dbReference type="SMART" id="SM00355">
    <property type="entry name" value="ZnF_C2H2"/>
    <property type="match status" value="1"/>
</dbReference>
<gene>
    <name evidence="3" type="ORF">MEUPH1_LOCUS15224</name>
</gene>
<dbReference type="Proteomes" id="UP001160148">
    <property type="component" value="Unassembled WGS sequence"/>
</dbReference>
<name>A0AAV0WVG3_9HEMI</name>
<dbReference type="Pfam" id="PF13912">
    <property type="entry name" value="zf-C2H2_6"/>
    <property type="match status" value="1"/>
</dbReference>
<feature type="domain" description="C2H2-type" evidence="2">
    <location>
        <begin position="3"/>
        <end position="31"/>
    </location>
</feature>
<keyword evidence="1" id="KW-0862">Zinc</keyword>
<dbReference type="PANTHER" id="PTHR33936">
    <property type="entry name" value="PROTEIN CBG17840"/>
    <property type="match status" value="1"/>
</dbReference>
<evidence type="ECO:0000313" key="4">
    <source>
        <dbReference type="Proteomes" id="UP001160148"/>
    </source>
</evidence>
<keyword evidence="1" id="KW-0479">Metal-binding</keyword>
<dbReference type="InterPro" id="IPR052797">
    <property type="entry name" value="RegFact_GeneExpr_CellDeath"/>
</dbReference>
<sequence length="148" mass="17466">MDFACDICNKTFTTKYSLERHKKNVHKEENIIFEKSYFSKCNSCINLSFKKKTLLIDYLNCEHGMSINKEINQFNNLTEFYNWKMIHELEEKCKYVLNTGKKNCKDGSKSYYECCRSGAYKEKDKKERSTKSQGTKKINLNCTSLTIL</sequence>
<keyword evidence="1" id="KW-0863">Zinc-finger</keyword>
<dbReference type="PANTHER" id="PTHR33936:SF24">
    <property type="entry name" value="C2H2-TYPE DOMAIN-CONTAINING PROTEIN"/>
    <property type="match status" value="1"/>
</dbReference>
<protein>
    <recommendedName>
        <fullName evidence="2">C2H2-type domain-containing protein</fullName>
    </recommendedName>
</protein>
<dbReference type="SUPFAM" id="SSF57667">
    <property type="entry name" value="beta-beta-alpha zinc fingers"/>
    <property type="match status" value="1"/>
</dbReference>
<dbReference type="PROSITE" id="PS00028">
    <property type="entry name" value="ZINC_FINGER_C2H2_1"/>
    <property type="match status" value="1"/>
</dbReference>
<dbReference type="InterPro" id="IPR036236">
    <property type="entry name" value="Znf_C2H2_sf"/>
</dbReference>
<reference evidence="3 4" key="1">
    <citation type="submission" date="2023-01" db="EMBL/GenBank/DDBJ databases">
        <authorList>
            <person name="Whitehead M."/>
        </authorList>
    </citation>
    <scope>NUCLEOTIDE SEQUENCE [LARGE SCALE GENOMIC DNA]</scope>
</reference>
<comment type="caution">
    <text evidence="3">The sequence shown here is derived from an EMBL/GenBank/DDBJ whole genome shotgun (WGS) entry which is preliminary data.</text>
</comment>
<proteinExistence type="predicted"/>
<accession>A0AAV0WVG3</accession>
<dbReference type="EMBL" id="CARXXK010000002">
    <property type="protein sequence ID" value="CAI6359857.1"/>
    <property type="molecule type" value="Genomic_DNA"/>
</dbReference>
<dbReference type="Gene3D" id="3.30.160.60">
    <property type="entry name" value="Classic Zinc Finger"/>
    <property type="match status" value="1"/>
</dbReference>
<organism evidence="3 4">
    <name type="scientific">Macrosiphum euphorbiae</name>
    <name type="common">potato aphid</name>
    <dbReference type="NCBI Taxonomy" id="13131"/>
    <lineage>
        <taxon>Eukaryota</taxon>
        <taxon>Metazoa</taxon>
        <taxon>Ecdysozoa</taxon>
        <taxon>Arthropoda</taxon>
        <taxon>Hexapoda</taxon>
        <taxon>Insecta</taxon>
        <taxon>Pterygota</taxon>
        <taxon>Neoptera</taxon>
        <taxon>Paraneoptera</taxon>
        <taxon>Hemiptera</taxon>
        <taxon>Sternorrhyncha</taxon>
        <taxon>Aphidomorpha</taxon>
        <taxon>Aphidoidea</taxon>
        <taxon>Aphididae</taxon>
        <taxon>Macrosiphini</taxon>
        <taxon>Macrosiphum</taxon>
    </lineage>
</organism>
<dbReference type="PROSITE" id="PS50157">
    <property type="entry name" value="ZINC_FINGER_C2H2_2"/>
    <property type="match status" value="1"/>
</dbReference>
<evidence type="ECO:0000256" key="1">
    <source>
        <dbReference type="PROSITE-ProRule" id="PRU00042"/>
    </source>
</evidence>
<dbReference type="InterPro" id="IPR013087">
    <property type="entry name" value="Znf_C2H2_type"/>
</dbReference>
<keyword evidence="4" id="KW-1185">Reference proteome</keyword>
<evidence type="ECO:0000259" key="2">
    <source>
        <dbReference type="PROSITE" id="PS50157"/>
    </source>
</evidence>
<evidence type="ECO:0000313" key="3">
    <source>
        <dbReference type="EMBL" id="CAI6359857.1"/>
    </source>
</evidence>